<keyword evidence="3" id="KW-1185">Reference proteome</keyword>
<dbReference type="VEuPathDB" id="FungiDB:C8Q69DRAFT_165736"/>
<sequence>MGRMASGKENTKNTTKGKSHQANQEAAKDNTEQTKDTGKTTTKSDGVTMSAFELEWDKLPHYELKWPLTRAERLKELEEMSVHYEKTDQRDNIKAAKAWHAQFPPDQIVPEETIYFVNGQKVDESEVDDHEGWVWEEVSGLSHCLYSLDLIIFILGCCWMRLYVWTQIYNSKYPPTSWPC</sequence>
<feature type="compositionally biased region" description="Basic and acidic residues" evidence="1">
    <location>
        <begin position="26"/>
        <end position="38"/>
    </location>
</feature>
<gene>
    <name evidence="2" type="ORF">C8Q69DRAFT_165736</name>
</gene>
<dbReference type="Proteomes" id="UP000283841">
    <property type="component" value="Unassembled WGS sequence"/>
</dbReference>
<protein>
    <submittedName>
        <fullName evidence="2">Uncharacterized protein</fullName>
    </submittedName>
</protein>
<dbReference type="EMBL" id="RCNU01000002">
    <property type="protein sequence ID" value="RWQ98293.1"/>
    <property type="molecule type" value="Genomic_DNA"/>
</dbReference>
<proteinExistence type="predicted"/>
<evidence type="ECO:0000256" key="1">
    <source>
        <dbReference type="SAM" id="MobiDB-lite"/>
    </source>
</evidence>
<feature type="region of interest" description="Disordered" evidence="1">
    <location>
        <begin position="1"/>
        <end position="47"/>
    </location>
</feature>
<evidence type="ECO:0000313" key="2">
    <source>
        <dbReference type="EMBL" id="RWQ98293.1"/>
    </source>
</evidence>
<dbReference type="RefSeq" id="XP_028487938.1">
    <property type="nucleotide sequence ID" value="XM_028625719.1"/>
</dbReference>
<dbReference type="AlphaFoldDB" id="A0A443I2K0"/>
<evidence type="ECO:0000313" key="3">
    <source>
        <dbReference type="Proteomes" id="UP000283841"/>
    </source>
</evidence>
<reference evidence="2 3" key="1">
    <citation type="journal article" date="2018" name="Front. Microbiol.">
        <title>Genomic and genetic insights into a cosmopolitan fungus, Paecilomyces variotii (Eurotiales).</title>
        <authorList>
            <person name="Urquhart A.S."/>
            <person name="Mondo S.J."/>
            <person name="Makela M.R."/>
            <person name="Hane J.K."/>
            <person name="Wiebenga A."/>
            <person name="He G."/>
            <person name="Mihaltcheva S."/>
            <person name="Pangilinan J."/>
            <person name="Lipzen A."/>
            <person name="Barry K."/>
            <person name="de Vries R.P."/>
            <person name="Grigoriev I.V."/>
            <person name="Idnurm A."/>
        </authorList>
    </citation>
    <scope>NUCLEOTIDE SEQUENCE [LARGE SCALE GENOMIC DNA]</scope>
    <source>
        <strain evidence="2 3">CBS 101075</strain>
    </source>
</reference>
<comment type="caution">
    <text evidence="2">The sequence shown here is derived from an EMBL/GenBank/DDBJ whole genome shotgun (WGS) entry which is preliminary data.</text>
</comment>
<dbReference type="GeneID" id="39594996"/>
<organism evidence="2 3">
    <name type="scientific">Byssochlamys spectabilis</name>
    <name type="common">Paecilomyces variotii</name>
    <dbReference type="NCBI Taxonomy" id="264951"/>
    <lineage>
        <taxon>Eukaryota</taxon>
        <taxon>Fungi</taxon>
        <taxon>Dikarya</taxon>
        <taxon>Ascomycota</taxon>
        <taxon>Pezizomycotina</taxon>
        <taxon>Eurotiomycetes</taxon>
        <taxon>Eurotiomycetidae</taxon>
        <taxon>Eurotiales</taxon>
        <taxon>Thermoascaceae</taxon>
        <taxon>Paecilomyces</taxon>
    </lineage>
</organism>
<name>A0A443I2K0_BYSSP</name>
<accession>A0A443I2K0</accession>